<accession>A0A8X6KZR6</accession>
<feature type="compositionally biased region" description="Polar residues" evidence="1">
    <location>
        <begin position="227"/>
        <end position="241"/>
    </location>
</feature>
<dbReference type="AlphaFoldDB" id="A0A8X6KZR6"/>
<feature type="region of interest" description="Disordered" evidence="1">
    <location>
        <begin position="226"/>
        <end position="256"/>
    </location>
</feature>
<gene>
    <name evidence="2" type="ORF">TNCT_323131</name>
</gene>
<evidence type="ECO:0000313" key="3">
    <source>
        <dbReference type="Proteomes" id="UP000887116"/>
    </source>
</evidence>
<reference evidence="2" key="1">
    <citation type="submission" date="2020-07" db="EMBL/GenBank/DDBJ databases">
        <title>Multicomponent nature underlies the extraordinary mechanical properties of spider dragline silk.</title>
        <authorList>
            <person name="Kono N."/>
            <person name="Nakamura H."/>
            <person name="Mori M."/>
            <person name="Yoshida Y."/>
            <person name="Ohtoshi R."/>
            <person name="Malay A.D."/>
            <person name="Moran D.A.P."/>
            <person name="Tomita M."/>
            <person name="Numata K."/>
            <person name="Arakawa K."/>
        </authorList>
    </citation>
    <scope>NUCLEOTIDE SEQUENCE</scope>
</reference>
<protein>
    <submittedName>
        <fullName evidence="2">Uncharacterized protein</fullName>
    </submittedName>
</protein>
<comment type="caution">
    <text evidence="2">The sequence shown here is derived from an EMBL/GenBank/DDBJ whole genome shotgun (WGS) entry which is preliminary data.</text>
</comment>
<dbReference type="OrthoDB" id="10643319at2759"/>
<dbReference type="EMBL" id="BMAO01033522">
    <property type="protein sequence ID" value="GFQ90166.1"/>
    <property type="molecule type" value="Genomic_DNA"/>
</dbReference>
<evidence type="ECO:0000313" key="2">
    <source>
        <dbReference type="EMBL" id="GFQ90166.1"/>
    </source>
</evidence>
<proteinExistence type="predicted"/>
<name>A0A8X6KZR6_TRICU</name>
<dbReference type="Proteomes" id="UP000887116">
    <property type="component" value="Unassembled WGS sequence"/>
</dbReference>
<sequence>MEDDSFRQESPTDTSKQFFLPEFDTNKFSSFKSFLDCFDQQCLEYQKDEQWKQKNLPRYLTGSYLKFWYNNKLFKNSYQQNRELLITVFDVTRQEEIQRSHNLKLEDNKNLISFFTEKLALGKKLNYDDSSIVEHMTLSSPIEFQKFLIIQKISTPCQWISTMRKLIAVTPNNSNRNAGESGSSRTWNTRNQAYGNINTGTDPLRFQSKGYRQPHQSHMVRFKERQQFNSQPRQFIQQNQHYFRPRRNSENVQGHR</sequence>
<evidence type="ECO:0000256" key="1">
    <source>
        <dbReference type="SAM" id="MobiDB-lite"/>
    </source>
</evidence>
<keyword evidence="3" id="KW-1185">Reference proteome</keyword>
<organism evidence="2 3">
    <name type="scientific">Trichonephila clavata</name>
    <name type="common">Joro spider</name>
    <name type="synonym">Nephila clavata</name>
    <dbReference type="NCBI Taxonomy" id="2740835"/>
    <lineage>
        <taxon>Eukaryota</taxon>
        <taxon>Metazoa</taxon>
        <taxon>Ecdysozoa</taxon>
        <taxon>Arthropoda</taxon>
        <taxon>Chelicerata</taxon>
        <taxon>Arachnida</taxon>
        <taxon>Araneae</taxon>
        <taxon>Araneomorphae</taxon>
        <taxon>Entelegynae</taxon>
        <taxon>Araneoidea</taxon>
        <taxon>Nephilidae</taxon>
        <taxon>Trichonephila</taxon>
    </lineage>
</organism>